<organism evidence="1">
    <name type="scientific">uncultured organism</name>
    <dbReference type="NCBI Taxonomy" id="155900"/>
    <lineage>
        <taxon>unclassified sequences</taxon>
        <taxon>environmental samples</taxon>
    </lineage>
</organism>
<gene>
    <name evidence="1" type="ORF">KBTEX_02464</name>
</gene>
<proteinExistence type="predicted"/>
<name>A0A5B8RF40_9ZZZZ</name>
<protein>
    <submittedName>
        <fullName evidence="1">Uncharacterized protein</fullName>
    </submittedName>
</protein>
<dbReference type="EMBL" id="MN079126">
    <property type="protein sequence ID" value="QEA06134.1"/>
    <property type="molecule type" value="Genomic_DNA"/>
</dbReference>
<sequence length="59" mass="6514">MSVEQRAPQPGDAATIGERPERFTVISLDGGTVVLESRHGVRCRAGRRVVRVVDGERRQ</sequence>
<dbReference type="AlphaFoldDB" id="A0A5B8RF40"/>
<evidence type="ECO:0000313" key="1">
    <source>
        <dbReference type="EMBL" id="QEA06134.1"/>
    </source>
</evidence>
<reference evidence="1" key="1">
    <citation type="submission" date="2019-06" db="EMBL/GenBank/DDBJ databases">
        <authorList>
            <person name="Murdoch R.W."/>
            <person name="Fathepure B."/>
        </authorList>
    </citation>
    <scope>NUCLEOTIDE SEQUENCE</scope>
</reference>
<accession>A0A5B8RF40</accession>